<dbReference type="SUPFAM" id="SSF53178">
    <property type="entry name" value="Peptidyl-tRNA hydrolase-like"/>
    <property type="match status" value="1"/>
</dbReference>
<comment type="function">
    <text evidence="8">Hydrolyzes ribosome-free peptidyl-tRNAs (with 1 or more amino acids incorporated), which drop off the ribosome during protein synthesis, or as a result of ribosome stalling.</text>
</comment>
<dbReference type="PROSITE" id="PS01195">
    <property type="entry name" value="PEPT_TRNA_HYDROL_1"/>
    <property type="match status" value="1"/>
</dbReference>
<dbReference type="InterPro" id="IPR018171">
    <property type="entry name" value="Pept_tRNA_hydro_CS"/>
</dbReference>
<dbReference type="STRING" id="1123291.SAMN04490355_1011103"/>
<dbReference type="HAMAP" id="MF_00083">
    <property type="entry name" value="Pept_tRNA_hydro_bact"/>
    <property type="match status" value="1"/>
</dbReference>
<dbReference type="GO" id="GO:0072344">
    <property type="term" value="P:rescue of stalled ribosome"/>
    <property type="evidence" value="ECO:0007669"/>
    <property type="project" value="UniProtKB-UniRule"/>
</dbReference>
<dbReference type="GO" id="GO:0006515">
    <property type="term" value="P:protein quality control for misfolded or incompletely synthesized proteins"/>
    <property type="evidence" value="ECO:0007669"/>
    <property type="project" value="UniProtKB-UniRule"/>
</dbReference>
<accession>A0A1I4JB17</accession>
<proteinExistence type="inferred from homology"/>
<evidence type="ECO:0000256" key="6">
    <source>
        <dbReference type="ARBA" id="ARBA00048707"/>
    </source>
</evidence>
<dbReference type="Gene3D" id="3.40.50.1470">
    <property type="entry name" value="Peptidyl-tRNA hydrolase"/>
    <property type="match status" value="1"/>
</dbReference>
<feature type="site" description="Discriminates between blocked and unblocked aminoacyl-tRNA" evidence="8">
    <location>
        <position position="9"/>
    </location>
</feature>
<dbReference type="Proteomes" id="UP000199520">
    <property type="component" value="Unassembled WGS sequence"/>
</dbReference>
<dbReference type="FunFam" id="3.40.50.1470:FF:000001">
    <property type="entry name" value="Peptidyl-tRNA hydrolase"/>
    <property type="match status" value="1"/>
</dbReference>
<feature type="site" description="Stabilizes the basic form of H active site to accept a proton" evidence="8">
    <location>
        <position position="90"/>
    </location>
</feature>
<evidence type="ECO:0000313" key="12">
    <source>
        <dbReference type="Proteomes" id="UP000199520"/>
    </source>
</evidence>
<dbReference type="OrthoDB" id="9800507at2"/>
<dbReference type="RefSeq" id="WP_090934914.1">
    <property type="nucleotide sequence ID" value="NZ_FOTS01000011.1"/>
</dbReference>
<dbReference type="GO" id="GO:0000049">
    <property type="term" value="F:tRNA binding"/>
    <property type="evidence" value="ECO:0007669"/>
    <property type="project" value="UniProtKB-UniRule"/>
</dbReference>
<evidence type="ECO:0000256" key="2">
    <source>
        <dbReference type="ARBA" id="ARBA00022555"/>
    </source>
</evidence>
<evidence type="ECO:0000256" key="9">
    <source>
        <dbReference type="RuleBase" id="RU000673"/>
    </source>
</evidence>
<gene>
    <name evidence="8" type="primary">pth</name>
    <name evidence="11" type="ORF">SAMN04490355_1011103</name>
</gene>
<keyword evidence="3 8" id="KW-0378">Hydrolase</keyword>
<sequence length="185" mass="20606">MKIVVGLGNPGQQYSATRHNIGFMVIDELAKRFGIDRWRNQKEALVADYKGNDTILLVKPQTYMNLSGVAVGQLARWYKVAVEDIIIIFDDMDLPTGRLRLRMKGGSGGHRGIESLLEHLSNDLFARVRVGIGRPPAGWQVVDYVLSSFTAEEQPLLKEAIEKAADATESILEQGMNKAMNLHNK</sequence>
<dbReference type="InterPro" id="IPR036416">
    <property type="entry name" value="Pept_tRNA_hydro_sf"/>
</dbReference>
<name>A0A1I4JB17_9FIRM</name>
<evidence type="ECO:0000256" key="3">
    <source>
        <dbReference type="ARBA" id="ARBA00022801"/>
    </source>
</evidence>
<feature type="binding site" evidence="8">
    <location>
        <position position="63"/>
    </location>
    <ligand>
        <name>tRNA</name>
        <dbReference type="ChEBI" id="CHEBI:17843"/>
    </ligand>
</feature>
<dbReference type="EMBL" id="FOTS01000011">
    <property type="protein sequence ID" value="SFL63316.1"/>
    <property type="molecule type" value="Genomic_DNA"/>
</dbReference>
<evidence type="ECO:0000256" key="4">
    <source>
        <dbReference type="ARBA" id="ARBA00022884"/>
    </source>
</evidence>
<feature type="active site" description="Proton acceptor" evidence="8">
    <location>
        <position position="19"/>
    </location>
</feature>
<dbReference type="Pfam" id="PF01195">
    <property type="entry name" value="Pept_tRNA_hydro"/>
    <property type="match status" value="1"/>
</dbReference>
<evidence type="ECO:0000256" key="5">
    <source>
        <dbReference type="ARBA" id="ARBA00038063"/>
    </source>
</evidence>
<keyword evidence="12" id="KW-1185">Reference proteome</keyword>
<comment type="subunit">
    <text evidence="8">Monomer.</text>
</comment>
<comment type="function">
    <text evidence="8">Catalyzes the release of premature peptidyl moieties from peptidyl-tRNA molecules trapped in stalled 50S ribosomal subunits, and thus maintains levels of free tRNAs and 50S ribosomes.</text>
</comment>
<evidence type="ECO:0000256" key="8">
    <source>
        <dbReference type="HAMAP-Rule" id="MF_00083"/>
    </source>
</evidence>
<keyword evidence="8" id="KW-0963">Cytoplasm</keyword>
<organism evidence="11 12">
    <name type="scientific">Pelosinus propionicus DSM 13327</name>
    <dbReference type="NCBI Taxonomy" id="1123291"/>
    <lineage>
        <taxon>Bacteria</taxon>
        <taxon>Bacillati</taxon>
        <taxon>Bacillota</taxon>
        <taxon>Negativicutes</taxon>
        <taxon>Selenomonadales</taxon>
        <taxon>Sporomusaceae</taxon>
        <taxon>Pelosinus</taxon>
    </lineage>
</organism>
<dbReference type="AlphaFoldDB" id="A0A1I4JB17"/>
<dbReference type="PANTHER" id="PTHR17224">
    <property type="entry name" value="PEPTIDYL-TRNA HYDROLASE"/>
    <property type="match status" value="1"/>
</dbReference>
<evidence type="ECO:0000313" key="11">
    <source>
        <dbReference type="EMBL" id="SFL63316.1"/>
    </source>
</evidence>
<protein>
    <recommendedName>
        <fullName evidence="7 8">Peptidyl-tRNA hydrolase</fullName>
        <shortName evidence="8">Pth</shortName>
        <ecNumber evidence="1 8">3.1.1.29</ecNumber>
    </recommendedName>
</protein>
<comment type="catalytic activity">
    <reaction evidence="6 8 9">
        <text>an N-acyl-L-alpha-aminoacyl-tRNA + H2O = an N-acyl-L-amino acid + a tRNA + H(+)</text>
        <dbReference type="Rhea" id="RHEA:54448"/>
        <dbReference type="Rhea" id="RHEA-COMP:10123"/>
        <dbReference type="Rhea" id="RHEA-COMP:13883"/>
        <dbReference type="ChEBI" id="CHEBI:15377"/>
        <dbReference type="ChEBI" id="CHEBI:15378"/>
        <dbReference type="ChEBI" id="CHEBI:59874"/>
        <dbReference type="ChEBI" id="CHEBI:78442"/>
        <dbReference type="ChEBI" id="CHEBI:138191"/>
        <dbReference type="EC" id="3.1.1.29"/>
    </reaction>
</comment>
<evidence type="ECO:0000256" key="7">
    <source>
        <dbReference type="ARBA" id="ARBA00050038"/>
    </source>
</evidence>
<dbReference type="PANTHER" id="PTHR17224:SF1">
    <property type="entry name" value="PEPTIDYL-TRNA HYDROLASE"/>
    <property type="match status" value="1"/>
</dbReference>
<dbReference type="GO" id="GO:0005737">
    <property type="term" value="C:cytoplasm"/>
    <property type="evidence" value="ECO:0007669"/>
    <property type="project" value="UniProtKB-SubCell"/>
</dbReference>
<keyword evidence="2 8" id="KW-0820">tRNA-binding</keyword>
<dbReference type="GO" id="GO:0004045">
    <property type="term" value="F:peptidyl-tRNA hydrolase activity"/>
    <property type="evidence" value="ECO:0007669"/>
    <property type="project" value="UniProtKB-UniRule"/>
</dbReference>
<feature type="binding site" evidence="8">
    <location>
        <position position="65"/>
    </location>
    <ligand>
        <name>tRNA</name>
        <dbReference type="ChEBI" id="CHEBI:17843"/>
    </ligand>
</feature>
<evidence type="ECO:0000256" key="10">
    <source>
        <dbReference type="RuleBase" id="RU004320"/>
    </source>
</evidence>
<dbReference type="InterPro" id="IPR001328">
    <property type="entry name" value="Pept_tRNA_hydro"/>
</dbReference>
<comment type="similarity">
    <text evidence="5 8 10">Belongs to the PTH family.</text>
</comment>
<comment type="caution">
    <text evidence="8">Lacks conserved residue(s) required for the propagation of feature annotation.</text>
</comment>
<evidence type="ECO:0000256" key="1">
    <source>
        <dbReference type="ARBA" id="ARBA00013260"/>
    </source>
</evidence>
<feature type="binding site" evidence="8">
    <location>
        <position position="14"/>
    </location>
    <ligand>
        <name>tRNA</name>
        <dbReference type="ChEBI" id="CHEBI:17843"/>
    </ligand>
</feature>
<comment type="subcellular location">
    <subcellularLocation>
        <location evidence="8">Cytoplasm</location>
    </subcellularLocation>
</comment>
<dbReference type="NCBIfam" id="TIGR00447">
    <property type="entry name" value="pth"/>
    <property type="match status" value="1"/>
</dbReference>
<dbReference type="EC" id="3.1.1.29" evidence="1 8"/>
<dbReference type="CDD" id="cd00462">
    <property type="entry name" value="PTH"/>
    <property type="match status" value="1"/>
</dbReference>
<keyword evidence="4 8" id="KW-0694">RNA-binding</keyword>
<reference evidence="12" key="1">
    <citation type="submission" date="2016-10" db="EMBL/GenBank/DDBJ databases">
        <authorList>
            <person name="Varghese N."/>
            <person name="Submissions S."/>
        </authorList>
    </citation>
    <scope>NUCLEOTIDE SEQUENCE [LARGE SCALE GENOMIC DNA]</scope>
    <source>
        <strain evidence="12">DSM 13327</strain>
    </source>
</reference>